<organism evidence="3 4">
    <name type="scientific">Pseudomonas reactans</name>
    <dbReference type="NCBI Taxonomy" id="117680"/>
    <lineage>
        <taxon>Bacteria</taxon>
        <taxon>Pseudomonadati</taxon>
        <taxon>Pseudomonadota</taxon>
        <taxon>Gammaproteobacteria</taxon>
        <taxon>Pseudomonadales</taxon>
        <taxon>Pseudomonadaceae</taxon>
        <taxon>Pseudomonas</taxon>
    </lineage>
</organism>
<evidence type="ECO:0000313" key="3">
    <source>
        <dbReference type="EMBL" id="NWD99190.1"/>
    </source>
</evidence>
<dbReference type="EMBL" id="JACARY010000144">
    <property type="protein sequence ID" value="NWD99190.1"/>
    <property type="molecule type" value="Genomic_DNA"/>
</dbReference>
<proteinExistence type="inferred from homology"/>
<dbReference type="Gene3D" id="3.40.50.720">
    <property type="entry name" value="NAD(P)-binding Rossmann-like Domain"/>
    <property type="match status" value="1"/>
</dbReference>
<dbReference type="RefSeq" id="WP_177062661.1">
    <property type="nucleotide sequence ID" value="NZ_JACARY010000144.1"/>
</dbReference>
<dbReference type="PANTHER" id="PTHR43669">
    <property type="entry name" value="5-KETO-D-GLUCONATE 5-REDUCTASE"/>
    <property type="match status" value="1"/>
</dbReference>
<dbReference type="Proteomes" id="UP000572863">
    <property type="component" value="Unassembled WGS sequence"/>
</dbReference>
<dbReference type="SUPFAM" id="SSF51735">
    <property type="entry name" value="NAD(P)-binding Rossmann-fold domains"/>
    <property type="match status" value="1"/>
</dbReference>
<evidence type="ECO:0000256" key="2">
    <source>
        <dbReference type="ARBA" id="ARBA00023002"/>
    </source>
</evidence>
<keyword evidence="2" id="KW-0560">Oxidoreductase</keyword>
<dbReference type="InterPro" id="IPR002347">
    <property type="entry name" value="SDR_fam"/>
</dbReference>
<gene>
    <name evidence="3" type="ORF">HX871_32735</name>
</gene>
<sequence length="70" mass="6967">MSTQRFSGKAVVVTGAAQGIGRGVAVAAAEEGAHVLLVDRAELVHEVQAEIAAAGGHAHATTADLETYAG</sequence>
<dbReference type="InterPro" id="IPR036291">
    <property type="entry name" value="NAD(P)-bd_dom_sf"/>
</dbReference>
<evidence type="ECO:0000256" key="1">
    <source>
        <dbReference type="ARBA" id="ARBA00006484"/>
    </source>
</evidence>
<comment type="similarity">
    <text evidence="1">Belongs to the short-chain dehydrogenases/reductases (SDR) family.</text>
</comment>
<comment type="caution">
    <text evidence="3">The sequence shown here is derived from an EMBL/GenBank/DDBJ whole genome shotgun (WGS) entry which is preliminary data.</text>
</comment>
<dbReference type="PANTHER" id="PTHR43669:SF3">
    <property type="entry name" value="ALCOHOL DEHYDROGENASE, PUTATIVE (AFU_ORTHOLOGUE AFUA_3G03445)-RELATED"/>
    <property type="match status" value="1"/>
</dbReference>
<reference evidence="3 4" key="1">
    <citation type="submission" date="2020-04" db="EMBL/GenBank/DDBJ databases">
        <title>Molecular characterization of pseudomonads from Agaricus bisporus reveal novel blotch 2 pathogens in Western Europe.</title>
        <authorList>
            <person name="Taparia T."/>
            <person name="Krijger M."/>
            <person name="Haynes E."/>
            <person name="Elpinstone J.G."/>
            <person name="Noble R."/>
            <person name="Van Der Wolf J."/>
        </authorList>
    </citation>
    <scope>NUCLEOTIDE SEQUENCE [LARGE SCALE GENOMIC DNA]</scope>
    <source>
        <strain evidence="3 4">P7774</strain>
    </source>
</reference>
<dbReference type="Pfam" id="PF00106">
    <property type="entry name" value="adh_short"/>
    <property type="match status" value="1"/>
</dbReference>
<name>A0ABX2R521_9PSED</name>
<accession>A0ABX2R521</accession>
<keyword evidence="4" id="KW-1185">Reference proteome</keyword>
<feature type="non-terminal residue" evidence="3">
    <location>
        <position position="70"/>
    </location>
</feature>
<evidence type="ECO:0000313" key="4">
    <source>
        <dbReference type="Proteomes" id="UP000572863"/>
    </source>
</evidence>
<protein>
    <submittedName>
        <fullName evidence="3">SDR family NAD(P)-dependent oxidoreductase</fullName>
    </submittedName>
</protein>